<comment type="similarity">
    <text evidence="1">Belongs to the AB hydrolase superfamily. AB hydrolase 2 family.</text>
</comment>
<dbReference type="EC" id="3.1.1.1" evidence="4"/>
<dbReference type="SUPFAM" id="SSF53474">
    <property type="entry name" value="alpha/beta-Hydrolases"/>
    <property type="match status" value="1"/>
</dbReference>
<dbReference type="STRING" id="340177.Cag_1691"/>
<protein>
    <submittedName>
        <fullName evidence="4">Serine esterase</fullName>
        <ecNumber evidence="4">3.1.1.1</ecNumber>
    </submittedName>
</protein>
<dbReference type="InterPro" id="IPR003140">
    <property type="entry name" value="PLipase/COase/thioEstase"/>
</dbReference>
<sequence>MLTRHHHDLTYLEYATPTLGNNAPLLVMLHGYGSNEKDLISLAPMLPDGLRIVSVRAPLTLAPEMYAWFSLEFLADGIRVDEAEARAACERFVLFLRDLITRYQPAGSKVFLMGFSQGSVMSYLTAFLAPELLHGVIACSGQLPEKNMPSESAFALLRTIPFVVLHGIYDDILPIEKGRHAHAWLQQQVDDLTYREYPIAHQIADDGIALISSWLTERLEKVGNSRL</sequence>
<name>Q3APY2_CHLCH</name>
<dbReference type="ESTHER" id="chlch-q3apy2">
    <property type="family name" value="LYsophospholipase_carboxylesterase"/>
</dbReference>
<dbReference type="EMBL" id="CP000108">
    <property type="protein sequence ID" value="ABB28943.1"/>
    <property type="molecule type" value="Genomic_DNA"/>
</dbReference>
<dbReference type="eggNOG" id="COG0400">
    <property type="taxonomic scope" value="Bacteria"/>
</dbReference>
<evidence type="ECO:0000313" key="4">
    <source>
        <dbReference type="EMBL" id="ABB28943.1"/>
    </source>
</evidence>
<dbReference type="HOGENOM" id="CLU_049413_5_3_10"/>
<dbReference type="Gene3D" id="3.40.50.1820">
    <property type="entry name" value="alpha/beta hydrolase"/>
    <property type="match status" value="1"/>
</dbReference>
<dbReference type="OrthoDB" id="9795555at2"/>
<dbReference type="InterPro" id="IPR050565">
    <property type="entry name" value="LYPA1-2/EST-like"/>
</dbReference>
<gene>
    <name evidence="4" type="ordered locus">Cag_1691</name>
</gene>
<keyword evidence="2 4" id="KW-0378">Hydrolase</keyword>
<dbReference type="GO" id="GO:0106435">
    <property type="term" value="F:carboxylesterase activity"/>
    <property type="evidence" value="ECO:0007669"/>
    <property type="project" value="UniProtKB-EC"/>
</dbReference>
<dbReference type="Pfam" id="PF02230">
    <property type="entry name" value="Abhydrolase_2"/>
    <property type="match status" value="1"/>
</dbReference>
<evidence type="ECO:0000259" key="3">
    <source>
        <dbReference type="Pfam" id="PF02230"/>
    </source>
</evidence>
<dbReference type="InterPro" id="IPR029058">
    <property type="entry name" value="AB_hydrolase_fold"/>
</dbReference>
<dbReference type="PANTHER" id="PTHR10655">
    <property type="entry name" value="LYSOPHOSPHOLIPASE-RELATED"/>
    <property type="match status" value="1"/>
</dbReference>
<proteinExistence type="inferred from homology"/>
<dbReference type="KEGG" id="cch:Cag_1691"/>
<evidence type="ECO:0000256" key="1">
    <source>
        <dbReference type="ARBA" id="ARBA00006499"/>
    </source>
</evidence>
<evidence type="ECO:0000256" key="2">
    <source>
        <dbReference type="ARBA" id="ARBA00022801"/>
    </source>
</evidence>
<reference evidence="4" key="1">
    <citation type="submission" date="2005-08" db="EMBL/GenBank/DDBJ databases">
        <title>Complete sequence of Chlorobium chlorochromatii CaD3.</title>
        <authorList>
            <person name="Copeland A."/>
            <person name="Lucas S."/>
            <person name="Lapidus A."/>
            <person name="Barry K."/>
            <person name="Detter J.C."/>
            <person name="Glavina T."/>
            <person name="Hammon N."/>
            <person name="Israni S."/>
            <person name="Pitluck S."/>
            <person name="Bryant D."/>
            <person name="Schmutz J."/>
            <person name="Larimer F."/>
            <person name="Land M."/>
            <person name="Kyrpides N."/>
            <person name="Ivanova N."/>
            <person name="Richardson P."/>
        </authorList>
    </citation>
    <scope>NUCLEOTIDE SEQUENCE [LARGE SCALE GENOMIC DNA]</scope>
    <source>
        <strain evidence="4">CaD3</strain>
    </source>
</reference>
<feature type="domain" description="Phospholipase/carboxylesterase/thioesterase" evidence="3">
    <location>
        <begin position="22"/>
        <end position="215"/>
    </location>
</feature>
<dbReference type="PANTHER" id="PTHR10655:SF17">
    <property type="entry name" value="LYSOPHOSPHOLIPASE-LIKE PROTEIN 1"/>
    <property type="match status" value="1"/>
</dbReference>
<organism evidence="4">
    <name type="scientific">Chlorobium chlorochromatii (strain CaD3)</name>
    <dbReference type="NCBI Taxonomy" id="340177"/>
    <lineage>
        <taxon>Bacteria</taxon>
        <taxon>Pseudomonadati</taxon>
        <taxon>Chlorobiota</taxon>
        <taxon>Chlorobiia</taxon>
        <taxon>Chlorobiales</taxon>
        <taxon>Chlorobiaceae</taxon>
        <taxon>Chlorobium/Pelodictyon group</taxon>
        <taxon>Chlorobium</taxon>
    </lineage>
</organism>
<accession>Q3APY2</accession>
<dbReference type="AlphaFoldDB" id="Q3APY2"/>